<dbReference type="RefSeq" id="XP_001749422.1">
    <property type="nucleotide sequence ID" value="XM_001749370.1"/>
</dbReference>
<dbReference type="EMBL" id="CH991571">
    <property type="protein sequence ID" value="EDQ85707.1"/>
    <property type="molecule type" value="Genomic_DNA"/>
</dbReference>
<feature type="compositionally biased region" description="Polar residues" evidence="1">
    <location>
        <begin position="109"/>
        <end position="130"/>
    </location>
</feature>
<feature type="region of interest" description="Disordered" evidence="1">
    <location>
        <begin position="1"/>
        <end position="130"/>
    </location>
</feature>
<evidence type="ECO:0000313" key="3">
    <source>
        <dbReference type="Proteomes" id="UP000001357"/>
    </source>
</evidence>
<dbReference type="Proteomes" id="UP000001357">
    <property type="component" value="Unassembled WGS sequence"/>
</dbReference>
<dbReference type="AlphaFoldDB" id="A9V9Q3"/>
<name>A9V9Q3_MONBE</name>
<evidence type="ECO:0000313" key="2">
    <source>
        <dbReference type="EMBL" id="EDQ85707.1"/>
    </source>
</evidence>
<evidence type="ECO:0000256" key="1">
    <source>
        <dbReference type="SAM" id="MobiDB-lite"/>
    </source>
</evidence>
<accession>A9V9Q3</accession>
<proteinExistence type="predicted"/>
<feature type="compositionally biased region" description="Basic and acidic residues" evidence="1">
    <location>
        <begin position="38"/>
        <end position="52"/>
    </location>
</feature>
<protein>
    <submittedName>
        <fullName evidence="2">Uncharacterized protein</fullName>
    </submittedName>
</protein>
<dbReference type="GeneID" id="5894680"/>
<keyword evidence="3" id="KW-1185">Reference proteome</keyword>
<organism evidence="2 3">
    <name type="scientific">Monosiga brevicollis</name>
    <name type="common">Choanoflagellate</name>
    <dbReference type="NCBI Taxonomy" id="81824"/>
    <lineage>
        <taxon>Eukaryota</taxon>
        <taxon>Choanoflagellata</taxon>
        <taxon>Craspedida</taxon>
        <taxon>Salpingoecidae</taxon>
        <taxon>Monosiga</taxon>
    </lineage>
</organism>
<feature type="compositionally biased region" description="Basic and acidic residues" evidence="1">
    <location>
        <begin position="84"/>
        <end position="93"/>
    </location>
</feature>
<reference evidence="2 3" key="1">
    <citation type="journal article" date="2008" name="Nature">
        <title>The genome of the choanoflagellate Monosiga brevicollis and the origin of metazoans.</title>
        <authorList>
            <consortium name="JGI Sequencing"/>
            <person name="King N."/>
            <person name="Westbrook M.J."/>
            <person name="Young S.L."/>
            <person name="Kuo A."/>
            <person name="Abedin M."/>
            <person name="Chapman J."/>
            <person name="Fairclough S."/>
            <person name="Hellsten U."/>
            <person name="Isogai Y."/>
            <person name="Letunic I."/>
            <person name="Marr M."/>
            <person name="Pincus D."/>
            <person name="Putnam N."/>
            <person name="Rokas A."/>
            <person name="Wright K.J."/>
            <person name="Zuzow R."/>
            <person name="Dirks W."/>
            <person name="Good M."/>
            <person name="Goodstein D."/>
            <person name="Lemons D."/>
            <person name="Li W."/>
            <person name="Lyons J.B."/>
            <person name="Morris A."/>
            <person name="Nichols S."/>
            <person name="Richter D.J."/>
            <person name="Salamov A."/>
            <person name="Bork P."/>
            <person name="Lim W.A."/>
            <person name="Manning G."/>
            <person name="Miller W.T."/>
            <person name="McGinnis W."/>
            <person name="Shapiro H."/>
            <person name="Tjian R."/>
            <person name="Grigoriev I.V."/>
            <person name="Rokhsar D."/>
        </authorList>
    </citation>
    <scope>NUCLEOTIDE SEQUENCE [LARGE SCALE GENOMIC DNA]</scope>
    <source>
        <strain evidence="3">MX1 / ATCC 50154</strain>
    </source>
</reference>
<gene>
    <name evidence="2" type="ORF">MONBRDRAFT_38720</name>
</gene>
<dbReference type="KEGG" id="mbr:MONBRDRAFT_38720"/>
<dbReference type="InParanoid" id="A9V9Q3"/>
<sequence>MPQHKALVGPHTTHTSPTRYHPIPSQDGFFSGRAYRSSSRESREREQNREIGRGQVAGSKPSKGSTIKHAIRSPLLSFPHPRRNPKDAKRHYTDMQCPPAGKRHDSDANAKTTTKAMGQTGLHQGTWVQE</sequence>